<organism evidence="2 3">
    <name type="scientific">Eubacterium barkeri</name>
    <name type="common">Clostridium barkeri</name>
    <dbReference type="NCBI Taxonomy" id="1528"/>
    <lineage>
        <taxon>Bacteria</taxon>
        <taxon>Bacillati</taxon>
        <taxon>Bacillota</taxon>
        <taxon>Clostridia</taxon>
        <taxon>Eubacteriales</taxon>
        <taxon>Eubacteriaceae</taxon>
        <taxon>Eubacterium</taxon>
    </lineage>
</organism>
<dbReference type="Proteomes" id="UP000199652">
    <property type="component" value="Unassembled WGS sequence"/>
</dbReference>
<accession>A0A1H3FJ64</accession>
<keyword evidence="1" id="KW-1133">Transmembrane helix</keyword>
<sequence length="349" mass="36312">MKKNGVFILSGVLIGGVAIALAALGNPGNMGFCIACFLRDIAGSCSLHSAGVVQNFRPEIVGLLIGAFVMAVLSKEFNPKGGSAPFTRFLLGMVAMIGALMFLGCPLRMMLRIGGGDLNAIVGLAGFVVGILGGIFALNKGFNLRRAYKMGQVEGIGFTVVLVGLFVLSLAIPSLFKLSTEGPGSMYAPIWAALLGGILVGAVCQRQRVCTVAGIRDAIMFKEFRMLWVFLTIIATVLVGNLILGTFNLGFVDQPIAHTDGLWNFLGMALSGLCFTLLGGCPLRQLILTGEGNSDSAMVVLGLIAGAAFAHNFGLAASGKGPTFNGQIAVAVGFVIVAIIAVMYSREQA</sequence>
<name>A0A1H3FJ64_EUBBA</name>
<dbReference type="InterPro" id="IPR026366">
    <property type="entry name" value="Seleno_YedE"/>
</dbReference>
<protein>
    <submittedName>
        <fullName evidence="2">Uncharacterized protein</fullName>
    </submittedName>
</protein>
<evidence type="ECO:0000313" key="3">
    <source>
        <dbReference type="Proteomes" id="UP000199652"/>
    </source>
</evidence>
<feature type="transmembrane region" description="Helical" evidence="1">
    <location>
        <begin position="324"/>
        <end position="344"/>
    </location>
</feature>
<gene>
    <name evidence="2" type="ORF">SAMN04488579_11073</name>
</gene>
<feature type="transmembrane region" description="Helical" evidence="1">
    <location>
        <begin position="89"/>
        <end position="109"/>
    </location>
</feature>
<evidence type="ECO:0000256" key="1">
    <source>
        <dbReference type="SAM" id="Phobius"/>
    </source>
</evidence>
<evidence type="ECO:0000313" key="2">
    <source>
        <dbReference type="EMBL" id="SDX90418.1"/>
    </source>
</evidence>
<reference evidence="3" key="1">
    <citation type="submission" date="2016-10" db="EMBL/GenBank/DDBJ databases">
        <authorList>
            <person name="Varghese N."/>
            <person name="Submissions S."/>
        </authorList>
    </citation>
    <scope>NUCLEOTIDE SEQUENCE [LARGE SCALE GENOMIC DNA]</scope>
    <source>
        <strain evidence="3">VPI 5359</strain>
    </source>
</reference>
<dbReference type="STRING" id="1528.SAMN04488579_11073"/>
<feature type="transmembrane region" description="Helical" evidence="1">
    <location>
        <begin position="262"/>
        <end position="284"/>
    </location>
</feature>
<keyword evidence="3" id="KW-1185">Reference proteome</keyword>
<feature type="transmembrane region" description="Helical" evidence="1">
    <location>
        <begin position="60"/>
        <end position="77"/>
    </location>
</feature>
<dbReference type="NCBIfam" id="TIGR04112">
    <property type="entry name" value="seleno_YedE"/>
    <property type="match status" value="1"/>
</dbReference>
<dbReference type="AlphaFoldDB" id="A0A1H3FJ64"/>
<feature type="transmembrane region" description="Helical" evidence="1">
    <location>
        <begin position="121"/>
        <end position="143"/>
    </location>
</feature>
<dbReference type="Pfam" id="PF04143">
    <property type="entry name" value="Sulf_transp"/>
    <property type="match status" value="1"/>
</dbReference>
<feature type="transmembrane region" description="Helical" evidence="1">
    <location>
        <begin position="226"/>
        <end position="250"/>
    </location>
</feature>
<dbReference type="InterPro" id="IPR007272">
    <property type="entry name" value="Sulf_transp_TsuA/YedE"/>
</dbReference>
<feature type="transmembrane region" description="Helical" evidence="1">
    <location>
        <begin position="296"/>
        <end position="318"/>
    </location>
</feature>
<proteinExistence type="predicted"/>
<dbReference type="RefSeq" id="WP_090245145.1">
    <property type="nucleotide sequence ID" value="NZ_FNOU01000010.1"/>
</dbReference>
<feature type="transmembrane region" description="Helical" evidence="1">
    <location>
        <begin position="188"/>
        <end position="205"/>
    </location>
</feature>
<dbReference type="EMBL" id="FNOU01000010">
    <property type="protein sequence ID" value="SDX90418.1"/>
    <property type="molecule type" value="Genomic_DNA"/>
</dbReference>
<feature type="transmembrane region" description="Helical" evidence="1">
    <location>
        <begin position="155"/>
        <end position="176"/>
    </location>
</feature>
<keyword evidence="1" id="KW-0472">Membrane</keyword>
<keyword evidence="1" id="KW-0812">Transmembrane</keyword>
<dbReference type="OrthoDB" id="3190590at2"/>